<keyword evidence="3" id="KW-1185">Reference proteome</keyword>
<proteinExistence type="predicted"/>
<protein>
    <submittedName>
        <fullName evidence="2">Molybdopterin-guanine dinucleotide biosynthesis protein B</fullName>
    </submittedName>
</protein>
<dbReference type="Proteomes" id="UP000547209">
    <property type="component" value="Unassembled WGS sequence"/>
</dbReference>
<evidence type="ECO:0000259" key="1">
    <source>
        <dbReference type="Pfam" id="PF03205"/>
    </source>
</evidence>
<dbReference type="AlphaFoldDB" id="A0A7X0RLL5"/>
<dbReference type="SUPFAM" id="SSF52540">
    <property type="entry name" value="P-loop containing nucleoside triphosphate hydrolases"/>
    <property type="match status" value="1"/>
</dbReference>
<dbReference type="Gene3D" id="3.40.50.300">
    <property type="entry name" value="P-loop containing nucleotide triphosphate hydrolases"/>
    <property type="match status" value="1"/>
</dbReference>
<accession>A0A7X0RLL5</accession>
<dbReference type="InterPro" id="IPR004435">
    <property type="entry name" value="MobB_dom"/>
</dbReference>
<dbReference type="EMBL" id="JACJVP010000004">
    <property type="protein sequence ID" value="MBB6669794.1"/>
    <property type="molecule type" value="Genomic_DNA"/>
</dbReference>
<dbReference type="GO" id="GO:0006777">
    <property type="term" value="P:Mo-molybdopterin cofactor biosynthetic process"/>
    <property type="evidence" value="ECO:0007669"/>
    <property type="project" value="InterPro"/>
</dbReference>
<dbReference type="NCBIfam" id="TIGR00176">
    <property type="entry name" value="mobB"/>
    <property type="match status" value="1"/>
</dbReference>
<organism evidence="2 3">
    <name type="scientific">Cohnella nanjingensis</name>
    <dbReference type="NCBI Taxonomy" id="1387779"/>
    <lineage>
        <taxon>Bacteria</taxon>
        <taxon>Bacillati</taxon>
        <taxon>Bacillota</taxon>
        <taxon>Bacilli</taxon>
        <taxon>Bacillales</taxon>
        <taxon>Paenibacillaceae</taxon>
        <taxon>Cohnella</taxon>
    </lineage>
</organism>
<evidence type="ECO:0000313" key="2">
    <source>
        <dbReference type="EMBL" id="MBB6669794.1"/>
    </source>
</evidence>
<reference evidence="2 3" key="1">
    <citation type="submission" date="2020-08" db="EMBL/GenBank/DDBJ databases">
        <title>Cohnella phylogeny.</title>
        <authorList>
            <person name="Dunlap C."/>
        </authorList>
    </citation>
    <scope>NUCLEOTIDE SEQUENCE [LARGE SCALE GENOMIC DNA]</scope>
    <source>
        <strain evidence="2 3">DSM 28246</strain>
    </source>
</reference>
<dbReference type="Pfam" id="PF03205">
    <property type="entry name" value="MobB"/>
    <property type="match status" value="1"/>
</dbReference>
<dbReference type="InterPro" id="IPR027417">
    <property type="entry name" value="P-loop_NTPase"/>
</dbReference>
<dbReference type="PANTHER" id="PTHR40072:SF1">
    <property type="entry name" value="MOLYBDOPTERIN-GUANINE DINUCLEOTIDE BIOSYNTHESIS ADAPTER PROTEIN"/>
    <property type="match status" value="1"/>
</dbReference>
<gene>
    <name evidence="2" type="primary">mobB</name>
    <name evidence="2" type="ORF">H7C19_03730</name>
</gene>
<dbReference type="GO" id="GO:0005525">
    <property type="term" value="F:GTP binding"/>
    <property type="evidence" value="ECO:0007669"/>
    <property type="project" value="InterPro"/>
</dbReference>
<comment type="caution">
    <text evidence="2">The sequence shown here is derived from an EMBL/GenBank/DDBJ whole genome shotgun (WGS) entry which is preliminary data.</text>
</comment>
<dbReference type="PANTHER" id="PTHR40072">
    <property type="entry name" value="MOLYBDOPTERIN-GUANINE DINUCLEOTIDE BIOSYNTHESIS ADAPTER PROTEIN-RELATED"/>
    <property type="match status" value="1"/>
</dbReference>
<feature type="domain" description="Molybdopterin-guanine dinucleotide biosynthesis protein B (MobB)" evidence="1">
    <location>
        <begin position="9"/>
        <end position="126"/>
    </location>
</feature>
<sequence>MSQMRRPPIVQVVGFKNSGKTTVVSGLVRRFGAQGLRVATAKHHGHADDLDVPATDTALHRAAGACATAIASAGLSAVWEPRELSLSELADRLPPCDLVIAEGFKGANFPKWVLLRDEADYPLLAQVTQAIGISAWFDCVHPTLPVLPLDDYDGIAKAIWRTIQLEDQLERGW</sequence>
<name>A0A7X0RLL5_9BACL</name>
<dbReference type="InterPro" id="IPR052539">
    <property type="entry name" value="MGD_biosynthesis_adapter"/>
</dbReference>
<evidence type="ECO:0000313" key="3">
    <source>
        <dbReference type="Proteomes" id="UP000547209"/>
    </source>
</evidence>